<dbReference type="GO" id="GO:0016491">
    <property type="term" value="F:oxidoreductase activity"/>
    <property type="evidence" value="ECO:0007669"/>
    <property type="project" value="InterPro"/>
</dbReference>
<dbReference type="OrthoDB" id="5980588at2759"/>
<keyword evidence="2" id="KW-0472">Membrane</keyword>
<protein>
    <submittedName>
        <fullName evidence="3">Uncharacterized protein</fullName>
    </submittedName>
</protein>
<comment type="caution">
    <text evidence="3">The sequence shown here is derived from an EMBL/GenBank/DDBJ whole genome shotgun (WGS) entry which is preliminary data.</text>
</comment>
<dbReference type="Proteomes" id="UP001163046">
    <property type="component" value="Unassembled WGS sequence"/>
</dbReference>
<evidence type="ECO:0000313" key="3">
    <source>
        <dbReference type="EMBL" id="KAJ7363571.1"/>
    </source>
</evidence>
<gene>
    <name evidence="3" type="ORF">OS493_009731</name>
</gene>
<dbReference type="Gene3D" id="3.40.109.10">
    <property type="entry name" value="NADH Oxidase"/>
    <property type="match status" value="1"/>
</dbReference>
<feature type="coiled-coil region" evidence="1">
    <location>
        <begin position="248"/>
        <end position="288"/>
    </location>
</feature>
<name>A0A9W9YRB8_9CNID</name>
<sequence length="299" mass="34112">MMEFSAPFLSAYWPYIATLLVGIFIAQLIRLRVFQPETPGYTVDVDPLQDSDLAAIPSPDPLGFRLSGEEDFVHVPYPWFGDRLSEEQMKQRSAEFYEKMNKRRSVRKISDEDIPLEVVENLIKTAVFVETLFGHSTMDDTGSPFQEQIIGEDEESELPNVGACGRWSKTEAAYRKGKRADEDLNVANDWYAEQNNRMNDFIETAERWILSAKDAIEQTLESRSTCSKRTGTPRRSKAFTKSSIASGRAKERAKAAELLAKAAILEQKQELEQRAERLRLEEELAVAKPREQAYAYLRT</sequence>
<keyword evidence="2" id="KW-0812">Transmembrane</keyword>
<keyword evidence="1" id="KW-0175">Coiled coil</keyword>
<dbReference type="InterPro" id="IPR000415">
    <property type="entry name" value="Nitroreductase-like"/>
</dbReference>
<dbReference type="EMBL" id="MU827305">
    <property type="protein sequence ID" value="KAJ7363571.1"/>
    <property type="molecule type" value="Genomic_DNA"/>
</dbReference>
<evidence type="ECO:0000256" key="1">
    <source>
        <dbReference type="SAM" id="Coils"/>
    </source>
</evidence>
<dbReference type="AlphaFoldDB" id="A0A9W9YRB8"/>
<keyword evidence="2" id="KW-1133">Transmembrane helix</keyword>
<feature type="transmembrane region" description="Helical" evidence="2">
    <location>
        <begin position="12"/>
        <end position="29"/>
    </location>
</feature>
<keyword evidence="4" id="KW-1185">Reference proteome</keyword>
<dbReference type="SUPFAM" id="SSF55469">
    <property type="entry name" value="FMN-dependent nitroreductase-like"/>
    <property type="match status" value="1"/>
</dbReference>
<reference evidence="3" key="1">
    <citation type="submission" date="2023-01" db="EMBL/GenBank/DDBJ databases">
        <title>Genome assembly of the deep-sea coral Lophelia pertusa.</title>
        <authorList>
            <person name="Herrera S."/>
            <person name="Cordes E."/>
        </authorList>
    </citation>
    <scope>NUCLEOTIDE SEQUENCE</scope>
    <source>
        <strain evidence="3">USNM1676648</strain>
        <tissue evidence="3">Polyp</tissue>
    </source>
</reference>
<evidence type="ECO:0000313" key="4">
    <source>
        <dbReference type="Proteomes" id="UP001163046"/>
    </source>
</evidence>
<proteinExistence type="predicted"/>
<organism evidence="3 4">
    <name type="scientific">Desmophyllum pertusum</name>
    <dbReference type="NCBI Taxonomy" id="174260"/>
    <lineage>
        <taxon>Eukaryota</taxon>
        <taxon>Metazoa</taxon>
        <taxon>Cnidaria</taxon>
        <taxon>Anthozoa</taxon>
        <taxon>Hexacorallia</taxon>
        <taxon>Scleractinia</taxon>
        <taxon>Caryophylliina</taxon>
        <taxon>Caryophylliidae</taxon>
        <taxon>Desmophyllum</taxon>
    </lineage>
</organism>
<accession>A0A9W9YRB8</accession>
<evidence type="ECO:0000256" key="2">
    <source>
        <dbReference type="SAM" id="Phobius"/>
    </source>
</evidence>